<sequence>MTLYFDLNALADSADHNLADSDLLRRVDRRLATYYLAVPLAGEDNRVTVATAYPDNVAALRVLERLLQAAVVPVSTTEDEMQQAIARIYPEIAPGAGAIMVWSDDPAWTETVTETAKAFGRVAGRPVVILDSSATLDEVLARAGYDFSLLAARVSDEASLARLVRQSPVSLLLVRGEYAPVDRVLVALRGFGSDRETLDRVFPMVARDGADATVLPLSRSGASRLNDLLDDRAPARRHLNTFMQDLECHQARVEVRLSQGDPATQIVNELAAGEYAMLVMAAEAQGAFVWQVLSRIECEGVWPGRPVLVVKPPVRLE</sequence>
<name>A0A160SXM9_9CHLR</name>
<proteinExistence type="predicted"/>
<protein>
    <recommendedName>
        <fullName evidence="1">Type II secretion system protein GspE N-terminal domain-containing protein</fullName>
    </recommendedName>
</protein>
<dbReference type="EMBL" id="LN890655">
    <property type="protein sequence ID" value="CUS01896.1"/>
    <property type="molecule type" value="Genomic_DNA"/>
</dbReference>
<dbReference type="InterPro" id="IPR014729">
    <property type="entry name" value="Rossmann-like_a/b/a_fold"/>
</dbReference>
<accession>A0A160SXM9</accession>
<evidence type="ECO:0000313" key="3">
    <source>
        <dbReference type="Proteomes" id="UP000215027"/>
    </source>
</evidence>
<dbReference type="AlphaFoldDB" id="A0A160SXM9"/>
<dbReference type="Proteomes" id="UP000215027">
    <property type="component" value="Chromosome I"/>
</dbReference>
<dbReference type="Pfam" id="PF05157">
    <property type="entry name" value="MshEN"/>
    <property type="match status" value="1"/>
</dbReference>
<dbReference type="SUPFAM" id="SSF52402">
    <property type="entry name" value="Adenine nucleotide alpha hydrolases-like"/>
    <property type="match status" value="1"/>
</dbReference>
<dbReference type="Gene3D" id="3.30.300.160">
    <property type="entry name" value="Type II secretion system, protein E, N-terminal domain"/>
    <property type="match status" value="1"/>
</dbReference>
<reference evidence="2" key="1">
    <citation type="submission" date="2016-01" db="EMBL/GenBank/DDBJ databases">
        <authorList>
            <person name="Mcilroy J.S."/>
            <person name="Karst M S."/>
            <person name="Albertsen M."/>
        </authorList>
    </citation>
    <scope>NUCLEOTIDE SEQUENCE</scope>
    <source>
        <strain evidence="2">Cfx-K</strain>
    </source>
</reference>
<dbReference type="InterPro" id="IPR007831">
    <property type="entry name" value="T2SS_GspE_N"/>
</dbReference>
<evidence type="ECO:0000313" key="2">
    <source>
        <dbReference type="EMBL" id="CUS01896.1"/>
    </source>
</evidence>
<gene>
    <name evidence="2" type="ORF">CFX0092_A0015</name>
</gene>
<dbReference type="RefSeq" id="WP_095041573.1">
    <property type="nucleotide sequence ID" value="NZ_LN890655.1"/>
</dbReference>
<evidence type="ECO:0000259" key="1">
    <source>
        <dbReference type="Pfam" id="PF05157"/>
    </source>
</evidence>
<dbReference type="InterPro" id="IPR037257">
    <property type="entry name" value="T2SS_E_N_sf"/>
</dbReference>
<keyword evidence="3" id="KW-1185">Reference proteome</keyword>
<dbReference type="KEGG" id="pbf:CFX0092_A0015"/>
<organism evidence="2 3">
    <name type="scientific">Candidatus Promineifilum breve</name>
    <dbReference type="NCBI Taxonomy" id="1806508"/>
    <lineage>
        <taxon>Bacteria</taxon>
        <taxon>Bacillati</taxon>
        <taxon>Chloroflexota</taxon>
        <taxon>Ardenticatenia</taxon>
        <taxon>Candidatus Promineifilales</taxon>
        <taxon>Candidatus Promineifilaceae</taxon>
        <taxon>Candidatus Promineifilum</taxon>
    </lineage>
</organism>
<dbReference type="Gene3D" id="3.40.50.620">
    <property type="entry name" value="HUPs"/>
    <property type="match status" value="1"/>
</dbReference>
<feature type="domain" description="Type II secretion system protein GspE N-terminal" evidence="1">
    <location>
        <begin position="18"/>
        <end position="91"/>
    </location>
</feature>
<dbReference type="SUPFAM" id="SSF160246">
    <property type="entry name" value="EspE N-terminal domain-like"/>
    <property type="match status" value="1"/>
</dbReference>